<dbReference type="InterPro" id="IPR014717">
    <property type="entry name" value="Transl_elong_EF1B/ribsomal_bS6"/>
</dbReference>
<dbReference type="AlphaFoldDB" id="A0A7V2SYX4"/>
<dbReference type="GO" id="GO:0043683">
    <property type="term" value="P:type IV pilus assembly"/>
    <property type="evidence" value="ECO:0007669"/>
    <property type="project" value="InterPro"/>
</dbReference>
<dbReference type="Proteomes" id="UP000885750">
    <property type="component" value="Unassembled WGS sequence"/>
</dbReference>
<keyword evidence="1" id="KW-0812">Transmembrane</keyword>
<dbReference type="InterPro" id="IPR007445">
    <property type="entry name" value="PilO"/>
</dbReference>
<dbReference type="EMBL" id="DRMS01000168">
    <property type="protein sequence ID" value="HFC92011.1"/>
    <property type="molecule type" value="Genomic_DNA"/>
</dbReference>
<proteinExistence type="predicted"/>
<organism evidence="2">
    <name type="scientific">Leucothrix mucor</name>
    <dbReference type="NCBI Taxonomy" id="45248"/>
    <lineage>
        <taxon>Bacteria</taxon>
        <taxon>Pseudomonadati</taxon>
        <taxon>Pseudomonadota</taxon>
        <taxon>Gammaproteobacteria</taxon>
        <taxon>Thiotrichales</taxon>
        <taxon>Thiotrichaceae</taxon>
        <taxon>Leucothrix</taxon>
    </lineage>
</organism>
<sequence length="211" mass="24016">MDIQEFNTLMEDPGSVSLPVKMIAILIVLIGVLFLGYKMIIIDQVDQLERVQSSEANLRVAYEKKQARANQLPAYKAQLNEMQDSFGTLIKQLPSNTEIPGLILDISEKGLSNGLEIDLFEPKSEIRKEFYAEKPIKIKARGSYDELASFVSDLSALSRIVTINDIRLLPENKMKQKQKQKQKREKSASRIVMEATIQTYRYIEEGSEEES</sequence>
<evidence type="ECO:0008006" key="3">
    <source>
        <dbReference type="Google" id="ProtNLM"/>
    </source>
</evidence>
<protein>
    <recommendedName>
        <fullName evidence="3">Pilus assembly protein PilO</fullName>
    </recommendedName>
</protein>
<dbReference type="Pfam" id="PF04350">
    <property type="entry name" value="PilO"/>
    <property type="match status" value="1"/>
</dbReference>
<dbReference type="Gene3D" id="1.10.287.540">
    <property type="entry name" value="Helix hairpin bin"/>
    <property type="match status" value="1"/>
</dbReference>
<accession>A0A7V2SYX4</accession>
<dbReference type="PANTHER" id="PTHR39555">
    <property type="entry name" value="FIMBRIAL ASSEMBLY PROTEIN PILO-LIKE PROTEIN-RELATED"/>
    <property type="match status" value="1"/>
</dbReference>
<keyword evidence="1" id="KW-0472">Membrane</keyword>
<feature type="transmembrane region" description="Helical" evidence="1">
    <location>
        <begin position="20"/>
        <end position="40"/>
    </location>
</feature>
<dbReference type="GO" id="GO:0043107">
    <property type="term" value="P:type IV pilus-dependent motility"/>
    <property type="evidence" value="ECO:0007669"/>
    <property type="project" value="InterPro"/>
</dbReference>
<evidence type="ECO:0000313" key="2">
    <source>
        <dbReference type="EMBL" id="HFC92011.1"/>
    </source>
</evidence>
<comment type="caution">
    <text evidence="2">The sequence shown here is derived from an EMBL/GenBank/DDBJ whole genome shotgun (WGS) entry which is preliminary data.</text>
</comment>
<dbReference type="PANTHER" id="PTHR39555:SF1">
    <property type="entry name" value="TYPE IV PILUS INNER MEMBRANE COMPONENT PILO"/>
    <property type="match status" value="1"/>
</dbReference>
<reference evidence="2" key="1">
    <citation type="journal article" date="2020" name="mSystems">
        <title>Genome- and Community-Level Interaction Insights into Carbon Utilization and Element Cycling Functions of Hydrothermarchaeota in Hydrothermal Sediment.</title>
        <authorList>
            <person name="Zhou Z."/>
            <person name="Liu Y."/>
            <person name="Xu W."/>
            <person name="Pan J."/>
            <person name="Luo Z.H."/>
            <person name="Li M."/>
        </authorList>
    </citation>
    <scope>NUCLEOTIDE SEQUENCE [LARGE SCALE GENOMIC DNA]</scope>
    <source>
        <strain evidence="2">HyVt-493</strain>
    </source>
</reference>
<keyword evidence="1" id="KW-1133">Transmembrane helix</keyword>
<dbReference type="Gene3D" id="3.30.70.60">
    <property type="match status" value="1"/>
</dbReference>
<name>A0A7V2SYX4_LEUMU</name>
<dbReference type="PIRSF" id="PIRSF016482">
    <property type="entry name" value="PilO"/>
    <property type="match status" value="1"/>
</dbReference>
<evidence type="ECO:0000256" key="1">
    <source>
        <dbReference type="SAM" id="Phobius"/>
    </source>
</evidence>
<gene>
    <name evidence="2" type="ORF">ENJ51_04285</name>
</gene>